<name>A0A0E9S0G6_ANGAN</name>
<accession>A0A0E9S0G6</accession>
<sequence>MIISKMKAWFLSCWHEKPTSAVNVQL</sequence>
<proteinExistence type="predicted"/>
<dbReference type="EMBL" id="GBXM01073895">
    <property type="protein sequence ID" value="JAH34682.1"/>
    <property type="molecule type" value="Transcribed_RNA"/>
</dbReference>
<reference evidence="1" key="2">
    <citation type="journal article" date="2015" name="Fish Shellfish Immunol.">
        <title>Early steps in the European eel (Anguilla anguilla)-Vibrio vulnificus interaction in the gills: Role of the RtxA13 toxin.</title>
        <authorList>
            <person name="Callol A."/>
            <person name="Pajuelo D."/>
            <person name="Ebbesson L."/>
            <person name="Teles M."/>
            <person name="MacKenzie S."/>
            <person name="Amaro C."/>
        </authorList>
    </citation>
    <scope>NUCLEOTIDE SEQUENCE</scope>
</reference>
<organism evidence="1">
    <name type="scientific">Anguilla anguilla</name>
    <name type="common">European freshwater eel</name>
    <name type="synonym">Muraena anguilla</name>
    <dbReference type="NCBI Taxonomy" id="7936"/>
    <lineage>
        <taxon>Eukaryota</taxon>
        <taxon>Metazoa</taxon>
        <taxon>Chordata</taxon>
        <taxon>Craniata</taxon>
        <taxon>Vertebrata</taxon>
        <taxon>Euteleostomi</taxon>
        <taxon>Actinopterygii</taxon>
        <taxon>Neopterygii</taxon>
        <taxon>Teleostei</taxon>
        <taxon>Anguilliformes</taxon>
        <taxon>Anguillidae</taxon>
        <taxon>Anguilla</taxon>
    </lineage>
</organism>
<protein>
    <submittedName>
        <fullName evidence="1">Uncharacterized protein</fullName>
    </submittedName>
</protein>
<evidence type="ECO:0000313" key="1">
    <source>
        <dbReference type="EMBL" id="JAH34682.1"/>
    </source>
</evidence>
<reference evidence="1" key="1">
    <citation type="submission" date="2014-11" db="EMBL/GenBank/DDBJ databases">
        <authorList>
            <person name="Amaro Gonzalez C."/>
        </authorList>
    </citation>
    <scope>NUCLEOTIDE SEQUENCE</scope>
</reference>
<dbReference type="AlphaFoldDB" id="A0A0E9S0G6"/>